<organism evidence="3">
    <name type="scientific">Spongospora subterranea</name>
    <dbReference type="NCBI Taxonomy" id="70186"/>
    <lineage>
        <taxon>Eukaryota</taxon>
        <taxon>Sar</taxon>
        <taxon>Rhizaria</taxon>
        <taxon>Endomyxa</taxon>
        <taxon>Phytomyxea</taxon>
        <taxon>Plasmodiophorida</taxon>
        <taxon>Plasmodiophoridae</taxon>
        <taxon>Spongospora</taxon>
    </lineage>
</organism>
<dbReference type="InterPro" id="IPR048324">
    <property type="entry name" value="ZSWIM1-3_RNaseH-like"/>
</dbReference>
<feature type="domain" description="ZSWIM1/3 RNaseH-like" evidence="2">
    <location>
        <begin position="201"/>
        <end position="291"/>
    </location>
</feature>
<evidence type="ECO:0000256" key="1">
    <source>
        <dbReference type="SAM" id="MobiDB-lite"/>
    </source>
</evidence>
<dbReference type="PANTHER" id="PTHR47718:SF13">
    <property type="entry name" value="OS09G0290500 PROTEIN"/>
    <property type="match status" value="1"/>
</dbReference>
<protein>
    <recommendedName>
        <fullName evidence="2">ZSWIM1/3 RNaseH-like domain-containing protein</fullName>
    </recommendedName>
</protein>
<dbReference type="PANTHER" id="PTHR47718">
    <property type="entry name" value="OS01G0519700 PROTEIN"/>
    <property type="match status" value="1"/>
</dbReference>
<accession>A0A0H5R2R8</accession>
<proteinExistence type="predicted"/>
<feature type="region of interest" description="Disordered" evidence="1">
    <location>
        <begin position="659"/>
        <end position="687"/>
    </location>
</feature>
<evidence type="ECO:0000259" key="2">
    <source>
        <dbReference type="Pfam" id="PF21056"/>
    </source>
</evidence>
<dbReference type="AlphaFoldDB" id="A0A0H5R2R8"/>
<reference evidence="3" key="1">
    <citation type="submission" date="2015-04" db="EMBL/GenBank/DDBJ databases">
        <title>The genome sequence of the plant pathogenic Rhizarian Plasmodiophora brassicae reveals insights in its biotrophic life cycle and the origin of chitin synthesis.</title>
        <authorList>
            <person name="Schwelm A."/>
            <person name="Fogelqvist J."/>
            <person name="Knaust A."/>
            <person name="Julke S."/>
            <person name="Lilja T."/>
            <person name="Dhandapani V."/>
            <person name="Bonilla-Rosso G."/>
            <person name="Karlsson M."/>
            <person name="Shevchenko A."/>
            <person name="Choi S.R."/>
            <person name="Kim H.G."/>
            <person name="Park J.Y."/>
            <person name="Lim Y.P."/>
            <person name="Ludwig-Muller J."/>
            <person name="Dixelius C."/>
        </authorList>
    </citation>
    <scope>NUCLEOTIDE SEQUENCE</scope>
    <source>
        <tissue evidence="3">Potato root galls</tissue>
    </source>
</reference>
<sequence length="759" mass="85239">MSIESEVLAVNSHFLSPDIIVQHAREFALANGFVVACNSHPFSVLNPHPIQGAGSKIWQRAKIYCNYRDQGSPKEKRLKSTCSWYVNLTFDRKAGDYVINHRCMDHNHIINNALITPVGGLHQINLLSNLKMEEREMIHLLSRYNLPLSKIREMLEGSNPGRTYSTSLLSRQVRSGKELHFGNDPHCMTRFMEAGYAVRENGGLFCYSMDMSQRLSTISLQTAQMSLYAKAYADFTIVDGTHNTTTYDLKLMPFTNVDCLGKNVVSGVLLDESENSLTISEALAQFHLEKPYATLMTDGGSAYPAVAHNAQMTHILCSYHFQKDVFASCGGMGPVADCFKQDTMALIYTAFELADFEKHVNMCLNKFAVHSAAVECINKIVKFKEKVCRTFTGRIFTCNHVATQRGESVNSSIKEKGVKKKELRGFNLLQLWEHLLNQFNRMEASSLDVLCDLIRNSRKWSKYVEHMWQDSYQEAAKLPFVGLMPDTNDLWYASSSPDQSLCHVIDLSLDGPAQIPTCSCQDFSSSLIPCAGICAALCRLPGRQLFHVSNLHPRWRISSHPLFDKALAKLNLRSVATLESPDLHQTGIPCSAQHHLNMTAYQSIMVPTKRDLRYTKLNNLFKTIEPIAISNDHYYKLLTLNLLAFKQSLHGEGSSEFILPEPEADNTDKPLQVPVLPPRKRGGGDDVNRSLLSSRKRLCSACIKAGLMPTDNHRARSSKCPSLNAQIPTVEYFFFIIHLLSTHTLVASETASRFKVNNL</sequence>
<dbReference type="Pfam" id="PF21056">
    <property type="entry name" value="ZSWIM1-3_RNaseH-like"/>
    <property type="match status" value="1"/>
</dbReference>
<dbReference type="EMBL" id="HACM01007755">
    <property type="protein sequence ID" value="CRZ08197.1"/>
    <property type="molecule type" value="Transcribed_RNA"/>
</dbReference>
<evidence type="ECO:0000313" key="3">
    <source>
        <dbReference type="EMBL" id="CRZ08197.1"/>
    </source>
</evidence>
<name>A0A0H5R2R8_9EUKA</name>